<dbReference type="SUPFAM" id="SSF53335">
    <property type="entry name" value="S-adenosyl-L-methionine-dependent methyltransferases"/>
    <property type="match status" value="1"/>
</dbReference>
<comment type="caution">
    <text evidence="4">The sequence shown here is derived from an EMBL/GenBank/DDBJ whole genome shotgun (WGS) entry which is preliminary data.</text>
</comment>
<dbReference type="EMBL" id="LAZR01014784">
    <property type="protein sequence ID" value="KKM15962.1"/>
    <property type="molecule type" value="Genomic_DNA"/>
</dbReference>
<dbReference type="InterPro" id="IPR002935">
    <property type="entry name" value="SAM_O-MeTrfase"/>
</dbReference>
<sequence length="197" mass="22373">MMFHGIPDAIKGRMRYLEEKDQRDRLDGTPRMERLRQIPPETGKFISILAACAPAGQFIEIGTSAGYSSLWIGLACQLIGNKLTTFELLKEKADLARETFRLTDFEHKIELIEGDARNYLENYKRISFCFLDAEKEIYEDCYEIIIPNMIKGGILVADNAINHYKTLKPMLDGALSDERVDALIVPIGKGELVCRKL</sequence>
<protein>
    <recommendedName>
        <fullName evidence="5">O-methyltransferase</fullName>
    </recommendedName>
</protein>
<keyword evidence="3" id="KW-0949">S-adenosyl-L-methionine</keyword>
<dbReference type="GO" id="GO:0032259">
    <property type="term" value="P:methylation"/>
    <property type="evidence" value="ECO:0007669"/>
    <property type="project" value="UniProtKB-KW"/>
</dbReference>
<dbReference type="PROSITE" id="PS51682">
    <property type="entry name" value="SAM_OMT_I"/>
    <property type="match status" value="1"/>
</dbReference>
<reference evidence="4" key="1">
    <citation type="journal article" date="2015" name="Nature">
        <title>Complex archaea that bridge the gap between prokaryotes and eukaryotes.</title>
        <authorList>
            <person name="Spang A."/>
            <person name="Saw J.H."/>
            <person name="Jorgensen S.L."/>
            <person name="Zaremba-Niedzwiedzka K."/>
            <person name="Martijn J."/>
            <person name="Lind A.E."/>
            <person name="van Eijk R."/>
            <person name="Schleper C."/>
            <person name="Guy L."/>
            <person name="Ettema T.J."/>
        </authorList>
    </citation>
    <scope>NUCLEOTIDE SEQUENCE</scope>
</reference>
<evidence type="ECO:0000256" key="1">
    <source>
        <dbReference type="ARBA" id="ARBA00022603"/>
    </source>
</evidence>
<dbReference type="GO" id="GO:0008171">
    <property type="term" value="F:O-methyltransferase activity"/>
    <property type="evidence" value="ECO:0007669"/>
    <property type="project" value="InterPro"/>
</dbReference>
<gene>
    <name evidence="4" type="ORF">LCGC14_1690690</name>
</gene>
<organism evidence="4">
    <name type="scientific">marine sediment metagenome</name>
    <dbReference type="NCBI Taxonomy" id="412755"/>
    <lineage>
        <taxon>unclassified sequences</taxon>
        <taxon>metagenomes</taxon>
        <taxon>ecological metagenomes</taxon>
    </lineage>
</organism>
<keyword evidence="1" id="KW-0489">Methyltransferase</keyword>
<dbReference type="Pfam" id="PF01596">
    <property type="entry name" value="Methyltransf_3"/>
    <property type="match status" value="1"/>
</dbReference>
<dbReference type="PANTHER" id="PTHR43167">
    <property type="entry name" value="PUTATIVE (AFU_ORTHOLOGUE AFUA_6G01830)-RELATED"/>
    <property type="match status" value="1"/>
</dbReference>
<proteinExistence type="predicted"/>
<accession>A0A0F9HLA4</accession>
<dbReference type="Gene3D" id="3.40.50.150">
    <property type="entry name" value="Vaccinia Virus protein VP39"/>
    <property type="match status" value="1"/>
</dbReference>
<name>A0A0F9HLA4_9ZZZZ</name>
<evidence type="ECO:0008006" key="5">
    <source>
        <dbReference type="Google" id="ProtNLM"/>
    </source>
</evidence>
<keyword evidence="2" id="KW-0808">Transferase</keyword>
<evidence type="ECO:0000256" key="2">
    <source>
        <dbReference type="ARBA" id="ARBA00022679"/>
    </source>
</evidence>
<evidence type="ECO:0000313" key="4">
    <source>
        <dbReference type="EMBL" id="KKM15962.1"/>
    </source>
</evidence>
<evidence type="ECO:0000256" key="3">
    <source>
        <dbReference type="ARBA" id="ARBA00022691"/>
    </source>
</evidence>
<dbReference type="InterPro" id="IPR029063">
    <property type="entry name" value="SAM-dependent_MTases_sf"/>
</dbReference>
<dbReference type="PANTHER" id="PTHR43167:SF1">
    <property type="entry name" value="PUTATIVE (AFU_ORTHOLOGUE AFUA_6G01830)-RELATED"/>
    <property type="match status" value="1"/>
</dbReference>
<dbReference type="AlphaFoldDB" id="A0A0F9HLA4"/>